<dbReference type="PROSITE" id="PS51935">
    <property type="entry name" value="NLPC_P60"/>
    <property type="match status" value="1"/>
</dbReference>
<evidence type="ECO:0000256" key="6">
    <source>
        <dbReference type="SAM" id="SignalP"/>
    </source>
</evidence>
<evidence type="ECO:0000256" key="5">
    <source>
        <dbReference type="SAM" id="Coils"/>
    </source>
</evidence>
<dbReference type="Proteomes" id="UP001139384">
    <property type="component" value="Unassembled WGS sequence"/>
</dbReference>
<protein>
    <submittedName>
        <fullName evidence="8">NlpC/P60 family protein</fullName>
    </submittedName>
</protein>
<evidence type="ECO:0000313" key="8">
    <source>
        <dbReference type="EMBL" id="MCF1593214.1"/>
    </source>
</evidence>
<name>A0A9X1TK40_STRM4</name>
<comment type="caution">
    <text evidence="8">The sequence shown here is derived from an EMBL/GenBank/DDBJ whole genome shotgun (WGS) entry which is preliminary data.</text>
</comment>
<evidence type="ECO:0000256" key="4">
    <source>
        <dbReference type="ARBA" id="ARBA00022807"/>
    </source>
</evidence>
<feature type="coiled-coil region" evidence="5">
    <location>
        <begin position="143"/>
        <end position="198"/>
    </location>
</feature>
<evidence type="ECO:0000256" key="2">
    <source>
        <dbReference type="ARBA" id="ARBA00022670"/>
    </source>
</evidence>
<feature type="coiled-coil region" evidence="5">
    <location>
        <begin position="41"/>
        <end position="96"/>
    </location>
</feature>
<keyword evidence="4" id="KW-0788">Thiol protease</keyword>
<reference evidence="8" key="1">
    <citation type="submission" date="2022-01" db="EMBL/GenBank/DDBJ databases">
        <title>Draft Genome Sequences of Seven Type Strains of the Genus Streptomyces.</title>
        <authorList>
            <person name="Aziz S."/>
            <person name="Coretto E."/>
            <person name="Chronakova A."/>
            <person name="Sproer C."/>
            <person name="Huber K."/>
            <person name="Nouioui I."/>
            <person name="Gross H."/>
        </authorList>
    </citation>
    <scope>NUCLEOTIDE SEQUENCE</scope>
    <source>
        <strain evidence="8">DSM 103493</strain>
    </source>
</reference>
<organism evidence="8 9">
    <name type="scientific">Streptomyces muensis</name>
    <dbReference type="NCBI Taxonomy" id="1077944"/>
    <lineage>
        <taxon>Bacteria</taxon>
        <taxon>Bacillati</taxon>
        <taxon>Actinomycetota</taxon>
        <taxon>Actinomycetes</taxon>
        <taxon>Kitasatosporales</taxon>
        <taxon>Streptomycetaceae</taxon>
        <taxon>Streptomyces</taxon>
    </lineage>
</organism>
<dbReference type="Gene3D" id="6.10.250.3150">
    <property type="match status" value="1"/>
</dbReference>
<evidence type="ECO:0000256" key="1">
    <source>
        <dbReference type="ARBA" id="ARBA00007074"/>
    </source>
</evidence>
<comment type="similarity">
    <text evidence="1">Belongs to the peptidase C40 family.</text>
</comment>
<dbReference type="RefSeq" id="WP_234761538.1">
    <property type="nucleotide sequence ID" value="NZ_JAKEIP010000014.1"/>
</dbReference>
<evidence type="ECO:0000259" key="7">
    <source>
        <dbReference type="PROSITE" id="PS51935"/>
    </source>
</evidence>
<dbReference type="PANTHER" id="PTHR47359">
    <property type="entry name" value="PEPTIDOGLYCAN DL-ENDOPEPTIDASE CWLO"/>
    <property type="match status" value="1"/>
</dbReference>
<feature type="domain" description="NlpC/P60" evidence="7">
    <location>
        <begin position="228"/>
        <end position="342"/>
    </location>
</feature>
<dbReference type="InterPro" id="IPR000064">
    <property type="entry name" value="NLP_P60_dom"/>
</dbReference>
<keyword evidence="5" id="KW-0175">Coiled coil</keyword>
<dbReference type="InterPro" id="IPR038765">
    <property type="entry name" value="Papain-like_cys_pep_sf"/>
</dbReference>
<dbReference type="GO" id="GO:0008234">
    <property type="term" value="F:cysteine-type peptidase activity"/>
    <property type="evidence" value="ECO:0007669"/>
    <property type="project" value="UniProtKB-KW"/>
</dbReference>
<dbReference type="AlphaFoldDB" id="A0A9X1TK40"/>
<dbReference type="PANTHER" id="PTHR47359:SF3">
    <property type="entry name" value="NLP_P60 DOMAIN-CONTAINING PROTEIN-RELATED"/>
    <property type="match status" value="1"/>
</dbReference>
<keyword evidence="9" id="KW-1185">Reference proteome</keyword>
<dbReference type="SUPFAM" id="SSF54001">
    <property type="entry name" value="Cysteine proteinases"/>
    <property type="match status" value="1"/>
</dbReference>
<proteinExistence type="inferred from homology"/>
<feature type="signal peptide" evidence="6">
    <location>
        <begin position="1"/>
        <end position="35"/>
    </location>
</feature>
<evidence type="ECO:0000256" key="3">
    <source>
        <dbReference type="ARBA" id="ARBA00022801"/>
    </source>
</evidence>
<dbReference type="EMBL" id="JAKEIP010000014">
    <property type="protein sequence ID" value="MCF1593214.1"/>
    <property type="molecule type" value="Genomic_DNA"/>
</dbReference>
<dbReference type="InterPro" id="IPR051794">
    <property type="entry name" value="PG_Endopeptidase_C40"/>
</dbReference>
<keyword evidence="2" id="KW-0645">Protease</keyword>
<feature type="chain" id="PRO_5040915440" evidence="6">
    <location>
        <begin position="36"/>
        <end position="342"/>
    </location>
</feature>
<keyword evidence="3" id="KW-0378">Hydrolase</keyword>
<dbReference type="Pfam" id="PF00877">
    <property type="entry name" value="NLPC_P60"/>
    <property type="match status" value="1"/>
</dbReference>
<keyword evidence="6" id="KW-0732">Signal</keyword>
<sequence length="342" mass="37315">MGNHRRPKPPTRPRLAVLAASAGAFSLLSTAQSQADPKPSIEKVREEVEELYHDSEAATEEYNSAQGKKADLQKAANAAQEKVAARQAEINEIRAEMGPVAASQYRDGGLDPSVRLFLSADPDDYLSQAELLDRTSSRRTTLLHSLQQKQRELAQTRAEALEKLAAAREAQERMSEKKQEIQSKLRKAQRLLNSLTAEQRAELRAAEAEADRAAGSSDSAASYNGPASGRARTALEFAYAQLGKPYEWGSTGPDSYDCSGLTGASWRAAGVALPRTVNEQYNAGRQVARADLQPGDIIYWYNDSQHNGLYVGDGKAIHAPRTGKNIEITNLDSMPYFAATRP</sequence>
<evidence type="ECO:0000313" key="9">
    <source>
        <dbReference type="Proteomes" id="UP001139384"/>
    </source>
</evidence>
<gene>
    <name evidence="8" type="ORF">L0P92_06435</name>
</gene>
<dbReference type="GO" id="GO:0006508">
    <property type="term" value="P:proteolysis"/>
    <property type="evidence" value="ECO:0007669"/>
    <property type="project" value="UniProtKB-KW"/>
</dbReference>
<accession>A0A9X1TK40</accession>
<dbReference type="Gene3D" id="3.90.1720.10">
    <property type="entry name" value="endopeptidase domain like (from Nostoc punctiforme)"/>
    <property type="match status" value="1"/>
</dbReference>